<dbReference type="InterPro" id="IPR014222">
    <property type="entry name" value="Cyt_c_oxidase_su2"/>
</dbReference>
<keyword evidence="19" id="KW-0732">Signal</keyword>
<sequence length="291" mass="32302">MPRWCSGRNPTRSVRQAIPVLAALAVALGGAGAALAAQPQPWQMWAQPAASPTMAKIDNLHIYLTLIMVGICLLVFALLFYVIRRFHHSRNPVASKRTHNTPLEIVWTLIPVLILVAVAFPSFRLLYFMDRTTEADMTVKVIGHQWYWSYEYSDHGGIAFDSFMKFDEELEPGEPRLLAVDEPLRVPVGANIRLLLTADDVLHSWAVPALGVKQDTVPGRLVESWMRIDEPGVYYGQCSELCGVNHAFMPIEVRALPQAAFDAWIEETRQAQGLPPADDPASHPTSTAALP</sequence>
<evidence type="ECO:0000313" key="23">
    <source>
        <dbReference type="Proteomes" id="UP000434582"/>
    </source>
</evidence>
<evidence type="ECO:0000256" key="13">
    <source>
        <dbReference type="ARBA" id="ARBA00024688"/>
    </source>
</evidence>
<evidence type="ECO:0000256" key="6">
    <source>
        <dbReference type="ARBA" id="ARBA00022692"/>
    </source>
</evidence>
<reference evidence="22 23" key="1">
    <citation type="submission" date="2019-10" db="EMBL/GenBank/DDBJ databases">
        <title>Draft whole-genome sequence of the purple nonsulfur photosynthetic bacterium Roseospira navarrensis DSM 15114.</title>
        <authorList>
            <person name="Kyndt J.A."/>
            <person name="Meyer T.E."/>
        </authorList>
    </citation>
    <scope>NUCLEOTIDE SEQUENCE [LARGE SCALE GENOMIC DNA]</scope>
    <source>
        <strain evidence="22 23">DSM 15114</strain>
    </source>
</reference>
<dbReference type="GO" id="GO:0004129">
    <property type="term" value="F:cytochrome-c oxidase activity"/>
    <property type="evidence" value="ECO:0007669"/>
    <property type="project" value="UniProtKB-EC"/>
</dbReference>
<dbReference type="EC" id="7.1.1.9" evidence="16"/>
<evidence type="ECO:0000256" key="5">
    <source>
        <dbReference type="ARBA" id="ARBA00022660"/>
    </source>
</evidence>
<evidence type="ECO:0000256" key="11">
    <source>
        <dbReference type="ARBA" id="ARBA00023008"/>
    </source>
</evidence>
<keyword evidence="4 15" id="KW-0813">Transport</keyword>
<keyword evidence="8" id="KW-1278">Translocase</keyword>
<dbReference type="PROSITE" id="PS50857">
    <property type="entry name" value="COX2_CUA"/>
    <property type="match status" value="1"/>
</dbReference>
<dbReference type="PANTHER" id="PTHR22888:SF9">
    <property type="entry name" value="CYTOCHROME C OXIDASE SUBUNIT 2"/>
    <property type="match status" value="1"/>
</dbReference>
<dbReference type="GO" id="GO:0005886">
    <property type="term" value="C:plasma membrane"/>
    <property type="evidence" value="ECO:0007669"/>
    <property type="project" value="UniProtKB-SubCell"/>
</dbReference>
<accession>A0A7X2D2Y2</accession>
<feature type="transmembrane region" description="Helical" evidence="18">
    <location>
        <begin position="104"/>
        <end position="127"/>
    </location>
</feature>
<dbReference type="InterPro" id="IPR036257">
    <property type="entry name" value="Cyt_c_oxidase_su2_TM_sf"/>
</dbReference>
<dbReference type="Pfam" id="PF00116">
    <property type="entry name" value="COX2"/>
    <property type="match status" value="1"/>
</dbReference>
<keyword evidence="9 15" id="KW-0249">Electron transport</keyword>
<keyword evidence="10 18" id="KW-1133">Transmembrane helix</keyword>
<dbReference type="InterPro" id="IPR011759">
    <property type="entry name" value="Cyt_c_oxidase_su2_TM_dom"/>
</dbReference>
<dbReference type="PROSITE" id="PS00078">
    <property type="entry name" value="COX2"/>
    <property type="match status" value="1"/>
</dbReference>
<feature type="transmembrane region" description="Helical" evidence="18">
    <location>
        <begin position="60"/>
        <end position="83"/>
    </location>
</feature>
<dbReference type="PROSITE" id="PS50999">
    <property type="entry name" value="COX2_TM"/>
    <property type="match status" value="1"/>
</dbReference>
<evidence type="ECO:0000256" key="7">
    <source>
        <dbReference type="ARBA" id="ARBA00022723"/>
    </source>
</evidence>
<feature type="domain" description="Cytochrome oxidase subunit II transmembrane region profile" evidence="21">
    <location>
        <begin position="38"/>
        <end position="133"/>
    </location>
</feature>
<keyword evidence="12 18" id="KW-0472">Membrane</keyword>
<evidence type="ECO:0000256" key="14">
    <source>
        <dbReference type="ARBA" id="ARBA00047816"/>
    </source>
</evidence>
<dbReference type="OrthoDB" id="9781261at2"/>
<evidence type="ECO:0000256" key="19">
    <source>
        <dbReference type="SAM" id="SignalP"/>
    </source>
</evidence>
<dbReference type="PRINTS" id="PR01166">
    <property type="entry name" value="CYCOXIDASEII"/>
</dbReference>
<organism evidence="22 23">
    <name type="scientific">Roseospira navarrensis</name>
    <dbReference type="NCBI Taxonomy" id="140058"/>
    <lineage>
        <taxon>Bacteria</taxon>
        <taxon>Pseudomonadati</taxon>
        <taxon>Pseudomonadota</taxon>
        <taxon>Alphaproteobacteria</taxon>
        <taxon>Rhodospirillales</taxon>
        <taxon>Rhodospirillaceae</taxon>
        <taxon>Roseospira</taxon>
    </lineage>
</organism>
<gene>
    <name evidence="22" type="primary">coxB</name>
    <name evidence="22" type="ORF">GHC57_00645</name>
</gene>
<dbReference type="Pfam" id="PF02790">
    <property type="entry name" value="COX2_TM"/>
    <property type="match status" value="1"/>
</dbReference>
<evidence type="ECO:0000256" key="18">
    <source>
        <dbReference type="SAM" id="Phobius"/>
    </source>
</evidence>
<comment type="catalytic activity">
    <reaction evidence="14 16">
        <text>4 Fe(II)-[cytochrome c] + O2 + 8 H(+)(in) = 4 Fe(III)-[cytochrome c] + 2 H2O + 4 H(+)(out)</text>
        <dbReference type="Rhea" id="RHEA:11436"/>
        <dbReference type="Rhea" id="RHEA-COMP:10350"/>
        <dbReference type="Rhea" id="RHEA-COMP:14399"/>
        <dbReference type="ChEBI" id="CHEBI:15377"/>
        <dbReference type="ChEBI" id="CHEBI:15378"/>
        <dbReference type="ChEBI" id="CHEBI:15379"/>
        <dbReference type="ChEBI" id="CHEBI:29033"/>
        <dbReference type="ChEBI" id="CHEBI:29034"/>
        <dbReference type="EC" id="7.1.1.9"/>
    </reaction>
</comment>
<evidence type="ECO:0000256" key="15">
    <source>
        <dbReference type="RuleBase" id="RU000456"/>
    </source>
</evidence>
<evidence type="ECO:0000256" key="10">
    <source>
        <dbReference type="ARBA" id="ARBA00022989"/>
    </source>
</evidence>
<dbReference type="FunFam" id="2.60.40.420:FF:000001">
    <property type="entry name" value="Cytochrome c oxidase subunit 2"/>
    <property type="match status" value="1"/>
</dbReference>
<dbReference type="GO" id="GO:0042773">
    <property type="term" value="P:ATP synthesis coupled electron transport"/>
    <property type="evidence" value="ECO:0007669"/>
    <property type="project" value="TreeGrafter"/>
</dbReference>
<dbReference type="SUPFAM" id="SSF81464">
    <property type="entry name" value="Cytochrome c oxidase subunit II-like, transmembrane region"/>
    <property type="match status" value="1"/>
</dbReference>
<dbReference type="AlphaFoldDB" id="A0A7X2D2Y2"/>
<evidence type="ECO:0000256" key="16">
    <source>
        <dbReference type="RuleBase" id="RU004024"/>
    </source>
</evidence>
<protein>
    <recommendedName>
        <fullName evidence="16">Cytochrome c oxidase subunit 2</fullName>
        <ecNumber evidence="16">7.1.1.9</ecNumber>
    </recommendedName>
</protein>
<dbReference type="InterPro" id="IPR001505">
    <property type="entry name" value="Copper_CuA"/>
</dbReference>
<dbReference type="GO" id="GO:0005507">
    <property type="term" value="F:copper ion binding"/>
    <property type="evidence" value="ECO:0007669"/>
    <property type="project" value="InterPro"/>
</dbReference>
<comment type="function">
    <text evidence="13 16">Subunits I and II form the functional core of the enzyme complex. Electrons originating in cytochrome c are transferred via heme a and Cu(A) to the binuclear center formed by heme a3 and Cu(B).</text>
</comment>
<feature type="region of interest" description="Disordered" evidence="17">
    <location>
        <begin position="271"/>
        <end position="291"/>
    </location>
</feature>
<feature type="chain" id="PRO_5030997869" description="Cytochrome c oxidase subunit 2" evidence="19">
    <location>
        <begin position="37"/>
        <end position="291"/>
    </location>
</feature>
<comment type="cofactor">
    <cofactor evidence="16">
        <name>Cu cation</name>
        <dbReference type="ChEBI" id="CHEBI:23378"/>
    </cofactor>
    <text evidence="16">Binds a copper A center.</text>
</comment>
<evidence type="ECO:0000256" key="3">
    <source>
        <dbReference type="ARBA" id="ARBA00007866"/>
    </source>
</evidence>
<dbReference type="SUPFAM" id="SSF49503">
    <property type="entry name" value="Cupredoxins"/>
    <property type="match status" value="1"/>
</dbReference>
<dbReference type="Gene3D" id="1.10.287.90">
    <property type="match status" value="1"/>
</dbReference>
<dbReference type="NCBIfam" id="TIGR02866">
    <property type="entry name" value="CoxB"/>
    <property type="match status" value="1"/>
</dbReference>
<keyword evidence="5 15" id="KW-0679">Respiratory chain</keyword>
<dbReference type="InterPro" id="IPR008972">
    <property type="entry name" value="Cupredoxin"/>
</dbReference>
<dbReference type="RefSeq" id="WP_153340057.1">
    <property type="nucleotide sequence ID" value="NZ_WIVE01000001.1"/>
</dbReference>
<feature type="signal peptide" evidence="19">
    <location>
        <begin position="1"/>
        <end position="36"/>
    </location>
</feature>
<dbReference type="GO" id="GO:0016491">
    <property type="term" value="F:oxidoreductase activity"/>
    <property type="evidence" value="ECO:0007669"/>
    <property type="project" value="UniProtKB-KW"/>
</dbReference>
<feature type="domain" description="Cytochrome oxidase subunit II copper A binding" evidence="20">
    <location>
        <begin position="134"/>
        <end position="267"/>
    </location>
</feature>
<evidence type="ECO:0000313" key="22">
    <source>
        <dbReference type="EMBL" id="MQX35017.1"/>
    </source>
</evidence>
<keyword evidence="23" id="KW-1185">Reference proteome</keyword>
<dbReference type="InterPro" id="IPR034210">
    <property type="entry name" value="CcO_II_C"/>
</dbReference>
<evidence type="ECO:0000259" key="21">
    <source>
        <dbReference type="PROSITE" id="PS50999"/>
    </source>
</evidence>
<dbReference type="CDD" id="cd13912">
    <property type="entry name" value="CcO_II_C"/>
    <property type="match status" value="1"/>
</dbReference>
<evidence type="ECO:0000256" key="12">
    <source>
        <dbReference type="ARBA" id="ARBA00023136"/>
    </source>
</evidence>
<dbReference type="Gene3D" id="2.60.40.420">
    <property type="entry name" value="Cupredoxins - blue copper proteins"/>
    <property type="match status" value="1"/>
</dbReference>
<evidence type="ECO:0000256" key="1">
    <source>
        <dbReference type="ARBA" id="ARBA00001971"/>
    </source>
</evidence>
<dbReference type="PANTHER" id="PTHR22888">
    <property type="entry name" value="CYTOCHROME C OXIDASE, SUBUNIT II"/>
    <property type="match status" value="1"/>
</dbReference>
<comment type="similarity">
    <text evidence="3 15">Belongs to the cytochrome c oxidase subunit 2 family.</text>
</comment>
<keyword evidence="7 16" id="KW-0479">Metal-binding</keyword>
<evidence type="ECO:0000256" key="8">
    <source>
        <dbReference type="ARBA" id="ARBA00022967"/>
    </source>
</evidence>
<comment type="subcellular location">
    <subcellularLocation>
        <location evidence="15">Cell membrane</location>
        <topology evidence="15">Multi-pass membrane protein</topology>
    </subcellularLocation>
    <subcellularLocation>
        <location evidence="2">Membrane</location>
        <topology evidence="2">Multi-pass membrane protein</topology>
    </subcellularLocation>
</comment>
<comment type="cofactor">
    <cofactor evidence="1">
        <name>heme</name>
        <dbReference type="ChEBI" id="CHEBI:30413"/>
    </cofactor>
</comment>
<keyword evidence="22" id="KW-0560">Oxidoreductase</keyword>
<evidence type="ECO:0000256" key="2">
    <source>
        <dbReference type="ARBA" id="ARBA00004141"/>
    </source>
</evidence>
<evidence type="ECO:0000256" key="9">
    <source>
        <dbReference type="ARBA" id="ARBA00022982"/>
    </source>
</evidence>
<evidence type="ECO:0000259" key="20">
    <source>
        <dbReference type="PROSITE" id="PS50857"/>
    </source>
</evidence>
<dbReference type="InterPro" id="IPR045187">
    <property type="entry name" value="CcO_II"/>
</dbReference>
<dbReference type="InterPro" id="IPR002429">
    <property type="entry name" value="CcO_II-like_C"/>
</dbReference>
<comment type="caution">
    <text evidence="22">The sequence shown here is derived from an EMBL/GenBank/DDBJ whole genome shotgun (WGS) entry which is preliminary data.</text>
</comment>
<evidence type="ECO:0000256" key="4">
    <source>
        <dbReference type="ARBA" id="ARBA00022448"/>
    </source>
</evidence>
<dbReference type="Proteomes" id="UP000434582">
    <property type="component" value="Unassembled WGS sequence"/>
</dbReference>
<evidence type="ECO:0000256" key="17">
    <source>
        <dbReference type="SAM" id="MobiDB-lite"/>
    </source>
</evidence>
<keyword evidence="11 16" id="KW-0186">Copper</keyword>
<keyword evidence="6 15" id="KW-0812">Transmembrane</keyword>
<proteinExistence type="inferred from homology"/>
<dbReference type="EMBL" id="WIVE01000001">
    <property type="protein sequence ID" value="MQX35017.1"/>
    <property type="molecule type" value="Genomic_DNA"/>
</dbReference>
<name>A0A7X2D2Y2_9PROT</name>